<accession>A0ABU1IWM9</accession>
<sequence length="146" mass="16596">MSDSQLNPSSMSDQNEHVFTFAKGIPGFPEITSYTYTQQVGSFSILQPVDQPEISFILLDPFAYFPQYEVEIPEDVIGELQITNEEKVVVRNIVSWNKLPQHRAVNLVAPIIFNLDTMQAKQIILQNTDYTIRHPLQPNKTEGDEG</sequence>
<dbReference type="InterPro" id="IPR003775">
    <property type="entry name" value="Flagellar_assembly_factor_FliW"/>
</dbReference>
<organism evidence="5 6">
    <name type="scientific">Paenibacillus hunanensis</name>
    <dbReference type="NCBI Taxonomy" id="539262"/>
    <lineage>
        <taxon>Bacteria</taxon>
        <taxon>Bacillati</taxon>
        <taxon>Bacillota</taxon>
        <taxon>Bacilli</taxon>
        <taxon>Bacillales</taxon>
        <taxon>Paenibacillaceae</taxon>
        <taxon>Paenibacillus</taxon>
    </lineage>
</organism>
<comment type="subcellular location">
    <subcellularLocation>
        <location evidence="4">Cytoplasm</location>
    </subcellularLocation>
</comment>
<evidence type="ECO:0000313" key="5">
    <source>
        <dbReference type="EMBL" id="MDR6242618.1"/>
    </source>
</evidence>
<evidence type="ECO:0000256" key="3">
    <source>
        <dbReference type="ARBA" id="ARBA00022845"/>
    </source>
</evidence>
<evidence type="ECO:0000313" key="6">
    <source>
        <dbReference type="Proteomes" id="UP001185028"/>
    </source>
</evidence>
<dbReference type="SUPFAM" id="SSF141457">
    <property type="entry name" value="BH3618-like"/>
    <property type="match status" value="1"/>
</dbReference>
<comment type="subunit">
    <text evidence="4">Interacts with translational regulator CsrA and flagellin(s).</text>
</comment>
<gene>
    <name evidence="4" type="primary">fliW</name>
    <name evidence="5" type="ORF">JOC58_000502</name>
</gene>
<comment type="similarity">
    <text evidence="4">Belongs to the FliW family.</text>
</comment>
<dbReference type="PANTHER" id="PTHR39190">
    <property type="entry name" value="FLAGELLAR ASSEMBLY FACTOR FLIW"/>
    <property type="match status" value="1"/>
</dbReference>
<keyword evidence="6" id="KW-1185">Reference proteome</keyword>
<protein>
    <recommendedName>
        <fullName evidence="4">Flagellar assembly factor FliW</fullName>
    </recommendedName>
</protein>
<comment type="function">
    <text evidence="4">Acts as an anti-CsrA protein, binds CsrA and prevents it from repressing translation of its target genes, one of which is flagellin. Binds to flagellin and participates in the assembly of the flagellum.</text>
</comment>
<keyword evidence="2 4" id="KW-1005">Bacterial flagellum biogenesis</keyword>
<keyword evidence="5" id="KW-0969">Cilium</keyword>
<proteinExistence type="inferred from homology"/>
<evidence type="ECO:0000256" key="4">
    <source>
        <dbReference type="HAMAP-Rule" id="MF_01185"/>
    </source>
</evidence>
<dbReference type="Gene3D" id="2.30.290.10">
    <property type="entry name" value="BH3618-like"/>
    <property type="match status" value="1"/>
</dbReference>
<dbReference type="RefSeq" id="WP_188774133.1">
    <property type="nucleotide sequence ID" value="NZ_BMMB01000002.1"/>
</dbReference>
<name>A0ABU1IWM9_9BACL</name>
<dbReference type="InterPro" id="IPR024046">
    <property type="entry name" value="Flagellar_assmbl_FliW_dom_sf"/>
</dbReference>
<evidence type="ECO:0000256" key="1">
    <source>
        <dbReference type="ARBA" id="ARBA00022490"/>
    </source>
</evidence>
<keyword evidence="5" id="KW-0282">Flagellum</keyword>
<dbReference type="Proteomes" id="UP001185028">
    <property type="component" value="Unassembled WGS sequence"/>
</dbReference>
<keyword evidence="3 4" id="KW-0810">Translation regulation</keyword>
<evidence type="ECO:0000256" key="2">
    <source>
        <dbReference type="ARBA" id="ARBA00022795"/>
    </source>
</evidence>
<keyword evidence="5" id="KW-0966">Cell projection</keyword>
<keyword evidence="1 4" id="KW-0963">Cytoplasm</keyword>
<dbReference type="Pfam" id="PF02623">
    <property type="entry name" value="FliW"/>
    <property type="match status" value="1"/>
</dbReference>
<comment type="caution">
    <text evidence="5">The sequence shown here is derived from an EMBL/GenBank/DDBJ whole genome shotgun (WGS) entry which is preliminary data.</text>
</comment>
<keyword evidence="4" id="KW-0143">Chaperone</keyword>
<dbReference type="EMBL" id="JAVDQH010000002">
    <property type="protein sequence ID" value="MDR6242618.1"/>
    <property type="molecule type" value="Genomic_DNA"/>
</dbReference>
<dbReference type="PANTHER" id="PTHR39190:SF1">
    <property type="entry name" value="FLAGELLAR ASSEMBLY FACTOR FLIW"/>
    <property type="match status" value="1"/>
</dbReference>
<reference evidence="5 6" key="1">
    <citation type="submission" date="2023-07" db="EMBL/GenBank/DDBJ databases">
        <title>Genomic Encyclopedia of Type Strains, Phase IV (KMG-IV): sequencing the most valuable type-strain genomes for metagenomic binning, comparative biology and taxonomic classification.</title>
        <authorList>
            <person name="Goeker M."/>
        </authorList>
    </citation>
    <scope>NUCLEOTIDE SEQUENCE [LARGE SCALE GENOMIC DNA]</scope>
    <source>
        <strain evidence="5 6">DSM 22170</strain>
    </source>
</reference>
<dbReference type="HAMAP" id="MF_01185">
    <property type="entry name" value="FliW"/>
    <property type="match status" value="1"/>
</dbReference>